<keyword evidence="7" id="KW-0812">Transmembrane</keyword>
<dbReference type="AlphaFoldDB" id="A0A9E8HJD5"/>
<name>A0A9E8HJD5_9ALTE</name>
<feature type="transmembrane region" description="Helical" evidence="7">
    <location>
        <begin position="178"/>
        <end position="198"/>
    </location>
</feature>
<evidence type="ECO:0000256" key="5">
    <source>
        <dbReference type="ARBA" id="ARBA00023004"/>
    </source>
</evidence>
<keyword evidence="7" id="KW-1133">Transmembrane helix</keyword>
<keyword evidence="6" id="KW-0411">Iron-sulfur</keyword>
<gene>
    <name evidence="9" type="ORF">NNL22_03955</name>
</gene>
<dbReference type="Pfam" id="PF12801">
    <property type="entry name" value="Fer4_5"/>
    <property type="match status" value="2"/>
</dbReference>
<feature type="transmembrane region" description="Helical" evidence="7">
    <location>
        <begin position="67"/>
        <end position="85"/>
    </location>
</feature>
<dbReference type="GO" id="GO:0051539">
    <property type="term" value="F:4 iron, 4 sulfur cluster binding"/>
    <property type="evidence" value="ECO:0007669"/>
    <property type="project" value="UniProtKB-KW"/>
</dbReference>
<accession>A0A9E8HJD5</accession>
<dbReference type="PANTHER" id="PTHR30176:SF3">
    <property type="entry name" value="FERREDOXIN-TYPE PROTEIN NAPH"/>
    <property type="match status" value="1"/>
</dbReference>
<dbReference type="GO" id="GO:0005886">
    <property type="term" value="C:plasma membrane"/>
    <property type="evidence" value="ECO:0007669"/>
    <property type="project" value="TreeGrafter"/>
</dbReference>
<protein>
    <submittedName>
        <fullName evidence="9">4Fe-4S binding protein</fullName>
    </submittedName>
</protein>
<evidence type="ECO:0000256" key="2">
    <source>
        <dbReference type="ARBA" id="ARBA00022485"/>
    </source>
</evidence>
<dbReference type="InterPro" id="IPR017896">
    <property type="entry name" value="4Fe4S_Fe-S-bd"/>
</dbReference>
<organism evidence="9 10">
    <name type="scientific">Alkalimarinus sediminis</name>
    <dbReference type="NCBI Taxonomy" id="1632866"/>
    <lineage>
        <taxon>Bacteria</taxon>
        <taxon>Pseudomonadati</taxon>
        <taxon>Pseudomonadota</taxon>
        <taxon>Gammaproteobacteria</taxon>
        <taxon>Alteromonadales</taxon>
        <taxon>Alteromonadaceae</taxon>
        <taxon>Alkalimarinus</taxon>
    </lineage>
</organism>
<dbReference type="RefSeq" id="WP_251810427.1">
    <property type="nucleotide sequence ID" value="NZ_CP101527.1"/>
</dbReference>
<evidence type="ECO:0000256" key="6">
    <source>
        <dbReference type="ARBA" id="ARBA00023014"/>
    </source>
</evidence>
<dbReference type="PANTHER" id="PTHR30176">
    <property type="entry name" value="FERREDOXIN-TYPE PROTEIN NAPH"/>
    <property type="match status" value="1"/>
</dbReference>
<keyword evidence="7" id="KW-0472">Membrane</keyword>
<keyword evidence="3" id="KW-0479">Metal-binding</keyword>
<evidence type="ECO:0000256" key="3">
    <source>
        <dbReference type="ARBA" id="ARBA00022723"/>
    </source>
</evidence>
<keyword evidence="1" id="KW-0813">Transport</keyword>
<dbReference type="EMBL" id="CP101527">
    <property type="protein sequence ID" value="UZW75750.1"/>
    <property type="molecule type" value="Genomic_DNA"/>
</dbReference>
<sequence length="308" mass="35001">MKNLQRNRLITRTAFFLLFLFAPVLDIFRFDLTETHFVVLGQALSLDITKSWVLSGTPLDTGLRVLFRFVLPLIVIIATGIFIFWKWGRIYCGWLCPHFSVVETINDLMHSRTGKVTIWEKASPGSAAKGGFLDWFVIVLVSVIIAFSWALGLLSYLLPPMPLYIDLVNFDLSRGETIFLTVATLAFTIDFVFARHLFCKYGCAVGVFQSLFWMMNPRSMVVEFDRERAALCKDCDKDCEEACPMRLPVRSFKRSKFTCTQCAQCISACVEVQKDNPDGSLLAWDKGEKTKQTSLIPMVTIETPKTKK</sequence>
<keyword evidence="10" id="KW-1185">Reference proteome</keyword>
<dbReference type="PROSITE" id="PS51379">
    <property type="entry name" value="4FE4S_FER_2"/>
    <property type="match status" value="1"/>
</dbReference>
<dbReference type="GO" id="GO:0046872">
    <property type="term" value="F:metal ion binding"/>
    <property type="evidence" value="ECO:0007669"/>
    <property type="project" value="UniProtKB-KW"/>
</dbReference>
<evidence type="ECO:0000259" key="8">
    <source>
        <dbReference type="PROSITE" id="PS51379"/>
    </source>
</evidence>
<reference evidence="9" key="1">
    <citation type="submission" date="2022-07" db="EMBL/GenBank/DDBJ databases">
        <title>Alkalimarinus sp. nov., isolated from gut of a Alitta virens.</title>
        <authorList>
            <person name="Yang A.I."/>
            <person name="Shin N.-R."/>
        </authorList>
    </citation>
    <scope>NUCLEOTIDE SEQUENCE</scope>
    <source>
        <strain evidence="9">FA028</strain>
    </source>
</reference>
<dbReference type="KEGG" id="asem:NNL22_03955"/>
<keyword evidence="4" id="KW-0249">Electron transport</keyword>
<evidence type="ECO:0000313" key="10">
    <source>
        <dbReference type="Proteomes" id="UP001164472"/>
    </source>
</evidence>
<feature type="transmembrane region" description="Helical" evidence="7">
    <location>
        <begin position="135"/>
        <end position="158"/>
    </location>
</feature>
<dbReference type="SUPFAM" id="SSF54862">
    <property type="entry name" value="4Fe-4S ferredoxins"/>
    <property type="match status" value="1"/>
</dbReference>
<feature type="domain" description="4Fe-4S ferredoxin-type" evidence="8">
    <location>
        <begin position="220"/>
        <end position="253"/>
    </location>
</feature>
<dbReference type="Proteomes" id="UP001164472">
    <property type="component" value="Chromosome"/>
</dbReference>
<proteinExistence type="predicted"/>
<evidence type="ECO:0000313" key="9">
    <source>
        <dbReference type="EMBL" id="UZW75750.1"/>
    </source>
</evidence>
<evidence type="ECO:0000256" key="4">
    <source>
        <dbReference type="ARBA" id="ARBA00022982"/>
    </source>
</evidence>
<dbReference type="InterPro" id="IPR051684">
    <property type="entry name" value="Electron_Trans/Redox"/>
</dbReference>
<evidence type="ECO:0000256" key="7">
    <source>
        <dbReference type="SAM" id="Phobius"/>
    </source>
</evidence>
<keyword evidence="2" id="KW-0004">4Fe-4S</keyword>
<evidence type="ECO:0000256" key="1">
    <source>
        <dbReference type="ARBA" id="ARBA00022448"/>
    </source>
</evidence>
<keyword evidence="5" id="KW-0408">Iron</keyword>